<proteinExistence type="predicted"/>
<dbReference type="RefSeq" id="WP_120060431.1">
    <property type="nucleotide sequence ID" value="NZ_QYRP01000002.1"/>
</dbReference>
<evidence type="ECO:0000256" key="1">
    <source>
        <dbReference type="SAM" id="MobiDB-lite"/>
    </source>
</evidence>
<protein>
    <submittedName>
        <fullName evidence="2">Uncharacterized protein</fullName>
    </submittedName>
</protein>
<evidence type="ECO:0000313" key="3">
    <source>
        <dbReference type="Proteomes" id="UP000276542"/>
    </source>
</evidence>
<reference evidence="3" key="1">
    <citation type="submission" date="2018-09" db="EMBL/GenBank/DDBJ databases">
        <authorList>
            <person name="Zhu H."/>
        </authorList>
    </citation>
    <scope>NUCLEOTIDE SEQUENCE [LARGE SCALE GENOMIC DNA]</scope>
    <source>
        <strain evidence="3">K1W22B-1</strain>
    </source>
</reference>
<dbReference type="EMBL" id="QYRP01000002">
    <property type="protein sequence ID" value="RJS46459.1"/>
    <property type="molecule type" value="Genomic_DNA"/>
</dbReference>
<gene>
    <name evidence="2" type="ORF">D4739_09715</name>
</gene>
<keyword evidence="3" id="KW-1185">Reference proteome</keyword>
<name>A0A3A5H706_9ACTN</name>
<dbReference type="AlphaFoldDB" id="A0A3A5H706"/>
<accession>A0A3A5H706</accession>
<sequence length="101" mass="10521">MNAAEAKKRANAFLREDGSHLVAKSARKAGGAPEGRRVWVVAYVDPAEPDAMLTGGALAVTEDGKVHTIGSAPGDPALQNLLFSSGNDATEESQVHKEHGD</sequence>
<organism evidence="2 3">
    <name type="scientific">Nocardioides cavernaquae</name>
    <dbReference type="NCBI Taxonomy" id="2321396"/>
    <lineage>
        <taxon>Bacteria</taxon>
        <taxon>Bacillati</taxon>
        <taxon>Actinomycetota</taxon>
        <taxon>Actinomycetes</taxon>
        <taxon>Propionibacteriales</taxon>
        <taxon>Nocardioidaceae</taxon>
        <taxon>Nocardioides</taxon>
    </lineage>
</organism>
<feature type="region of interest" description="Disordered" evidence="1">
    <location>
        <begin position="69"/>
        <end position="101"/>
    </location>
</feature>
<dbReference type="Proteomes" id="UP000276542">
    <property type="component" value="Unassembled WGS sequence"/>
</dbReference>
<comment type="caution">
    <text evidence="2">The sequence shown here is derived from an EMBL/GenBank/DDBJ whole genome shotgun (WGS) entry which is preliminary data.</text>
</comment>
<evidence type="ECO:0000313" key="2">
    <source>
        <dbReference type="EMBL" id="RJS46459.1"/>
    </source>
</evidence>